<evidence type="ECO:0000313" key="4">
    <source>
        <dbReference type="EMBL" id="MFC4135765.1"/>
    </source>
</evidence>
<feature type="domain" description="ATP-grasp" evidence="2">
    <location>
        <begin position="674"/>
        <end position="712"/>
    </location>
</feature>
<dbReference type="InterPro" id="IPR016102">
    <property type="entry name" value="Succinyl-CoA_synth-like"/>
</dbReference>
<dbReference type="InterPro" id="IPR011761">
    <property type="entry name" value="ATP-grasp"/>
</dbReference>
<keyword evidence="4" id="KW-0808">Transferase</keyword>
<organism evidence="4 5">
    <name type="scientific">Hamadaea flava</name>
    <dbReference type="NCBI Taxonomy" id="1742688"/>
    <lineage>
        <taxon>Bacteria</taxon>
        <taxon>Bacillati</taxon>
        <taxon>Actinomycetota</taxon>
        <taxon>Actinomycetes</taxon>
        <taxon>Micromonosporales</taxon>
        <taxon>Micromonosporaceae</taxon>
        <taxon>Hamadaea</taxon>
    </lineage>
</organism>
<proteinExistence type="predicted"/>
<dbReference type="SUPFAM" id="SSF51735">
    <property type="entry name" value="NAD(P)-binding Rossmann-fold domains"/>
    <property type="match status" value="1"/>
</dbReference>
<comment type="caution">
    <text evidence="4">The sequence shown here is derived from an EMBL/GenBank/DDBJ whole genome shotgun (WGS) entry which is preliminary data.</text>
</comment>
<sequence>MTIYADRPTLAGVDALLADGRIVRIRPADEADATALATMFGASSVDALRLRFFAVPGPAVITAEVARLTRPASAEHGVLVAAEAGRVVGVASYERGPTAAAAEFAVFVAEDERGRGIGTVLLEHLAAQAEANGVTELSGEVMPANFSMLRVARDMAAHARTDALAEVVDVGLPARAQAAAVSAADLRNRTAERLSLRPLLTPRSVAVVGASRTPGGVGHETLRALAEYGFNGILFAVNPHADSVAGIPSVPSLRRLPDLVDLAIIAVPAAAVPAALREAGESGVRAAIVLSAGFGEAGPAGQALQDEAVRIAREHSMRLLGPNCVGLLNTDRAVRLNATFAGAPPVPGALGVASQSGAVGISLLDHLARCGCGVSSFVSLGNKADISGNDLLAYWHDDPATKAVALYLESFGNPRRFARLVRDLGRRKPVLAVKSGRSAAGQRAGASHTAAAAAPEVAVDSLFAQAGVVRCDDLGELIDAARMLVDQPLPAGNRIAVVGNAGGVNVLAVDAADAAGLDVPAVSPRLAARLGGSAQNPLDLGAEATPQTLQAALTAFAESGEVDAIVVVVAATRANDVPGMLAAAGEVFDTHPDLPAAGVVIGRWDVSHVGACPERPAYDLPERAIRALGHAARYAAWRREPLGGPPILDRIDPVTAQAVVATAADGWQPADVTAELLRCYGITQIDHAVAVTADEAVAAANRLGYPVAVKSAVPELVHKTDVGAVRLDLTDAEAVRQAYHMIGTALDVARPQVLVQPMARGPVELAAGVVHDPLFGSLVMLGLGGVLTDLLGDRVYRLTPLSDRDGARMWRSLRGARLLTGYRGAPGVDTAAVEELVHRLGRIAQDLPQIAELDLNPVIAGPDGLVVVDAKLRLAAVGDEPDPYVFRLR</sequence>
<dbReference type="EC" id="2.3.1.-" evidence="4"/>
<keyword evidence="4" id="KW-0012">Acyltransferase</keyword>
<dbReference type="InterPro" id="IPR016181">
    <property type="entry name" value="Acyl_CoA_acyltransferase"/>
</dbReference>
<dbReference type="Gene3D" id="3.40.630.30">
    <property type="match status" value="1"/>
</dbReference>
<dbReference type="Pfam" id="PF00583">
    <property type="entry name" value="Acetyltransf_1"/>
    <property type="match status" value="1"/>
</dbReference>
<dbReference type="PANTHER" id="PTHR42793:SF1">
    <property type="entry name" value="PEPTIDYL-LYSINE N-ACETYLTRANSFERASE PATZ"/>
    <property type="match status" value="1"/>
</dbReference>
<dbReference type="PROSITE" id="PS51186">
    <property type="entry name" value="GNAT"/>
    <property type="match status" value="1"/>
</dbReference>
<evidence type="ECO:0000313" key="5">
    <source>
        <dbReference type="Proteomes" id="UP001595816"/>
    </source>
</evidence>
<keyword evidence="1" id="KW-0067">ATP-binding</keyword>
<accession>A0ABV8LXJ6</accession>
<dbReference type="Gene3D" id="3.30.1490.20">
    <property type="entry name" value="ATP-grasp fold, A domain"/>
    <property type="match status" value="1"/>
</dbReference>
<feature type="domain" description="N-acetyltransferase" evidence="3">
    <location>
        <begin position="23"/>
        <end position="171"/>
    </location>
</feature>
<dbReference type="SUPFAM" id="SSF55729">
    <property type="entry name" value="Acyl-CoA N-acyltransferases (Nat)"/>
    <property type="match status" value="1"/>
</dbReference>
<dbReference type="SMART" id="SM00881">
    <property type="entry name" value="CoA_binding"/>
    <property type="match status" value="1"/>
</dbReference>
<dbReference type="InterPro" id="IPR013815">
    <property type="entry name" value="ATP_grasp_subdomain_1"/>
</dbReference>
<keyword evidence="1" id="KW-0547">Nucleotide-binding</keyword>
<dbReference type="GO" id="GO:0016746">
    <property type="term" value="F:acyltransferase activity"/>
    <property type="evidence" value="ECO:0007669"/>
    <property type="project" value="UniProtKB-KW"/>
</dbReference>
<evidence type="ECO:0000259" key="2">
    <source>
        <dbReference type="PROSITE" id="PS50975"/>
    </source>
</evidence>
<dbReference type="InterPro" id="IPR003781">
    <property type="entry name" value="CoA-bd"/>
</dbReference>
<evidence type="ECO:0000256" key="1">
    <source>
        <dbReference type="PROSITE-ProRule" id="PRU00409"/>
    </source>
</evidence>
<dbReference type="SUPFAM" id="SSF56059">
    <property type="entry name" value="Glutathione synthetase ATP-binding domain-like"/>
    <property type="match status" value="1"/>
</dbReference>
<keyword evidence="5" id="KW-1185">Reference proteome</keyword>
<protein>
    <submittedName>
        <fullName evidence="4">GNAT family N-acetyltransferase</fullName>
        <ecNumber evidence="4">2.3.1.-</ecNumber>
    </submittedName>
</protein>
<dbReference type="Gene3D" id="3.40.50.720">
    <property type="entry name" value="NAD(P)-binding Rossmann-like Domain"/>
    <property type="match status" value="1"/>
</dbReference>
<dbReference type="Pfam" id="PF13607">
    <property type="entry name" value="Succ_CoA_lig"/>
    <property type="match status" value="1"/>
</dbReference>
<reference evidence="5" key="1">
    <citation type="journal article" date="2019" name="Int. J. Syst. Evol. Microbiol.">
        <title>The Global Catalogue of Microorganisms (GCM) 10K type strain sequencing project: providing services to taxonomists for standard genome sequencing and annotation.</title>
        <authorList>
            <consortium name="The Broad Institute Genomics Platform"/>
            <consortium name="The Broad Institute Genome Sequencing Center for Infectious Disease"/>
            <person name="Wu L."/>
            <person name="Ma J."/>
        </authorList>
    </citation>
    <scope>NUCLEOTIDE SEQUENCE [LARGE SCALE GENOMIC DNA]</scope>
    <source>
        <strain evidence="5">CGMCC 4.7289</strain>
    </source>
</reference>
<dbReference type="Pfam" id="PF13549">
    <property type="entry name" value="ATP-grasp_5"/>
    <property type="match status" value="1"/>
</dbReference>
<gene>
    <name evidence="4" type="ORF">ACFOZ4_34580</name>
</gene>
<dbReference type="PROSITE" id="PS50975">
    <property type="entry name" value="ATP_GRASP"/>
    <property type="match status" value="1"/>
</dbReference>
<dbReference type="CDD" id="cd04301">
    <property type="entry name" value="NAT_SF"/>
    <property type="match status" value="1"/>
</dbReference>
<name>A0ABV8LXJ6_9ACTN</name>
<dbReference type="InterPro" id="IPR032875">
    <property type="entry name" value="Succ_CoA_lig_flav_dom"/>
</dbReference>
<dbReference type="SUPFAM" id="SSF52210">
    <property type="entry name" value="Succinyl-CoA synthetase domains"/>
    <property type="match status" value="2"/>
</dbReference>
<dbReference type="InterPro" id="IPR036291">
    <property type="entry name" value="NAD(P)-bd_dom_sf"/>
</dbReference>
<dbReference type="EMBL" id="JBHSAY010000025">
    <property type="protein sequence ID" value="MFC4135765.1"/>
    <property type="molecule type" value="Genomic_DNA"/>
</dbReference>
<dbReference type="PANTHER" id="PTHR42793">
    <property type="entry name" value="COA BINDING DOMAIN CONTAINING PROTEIN"/>
    <property type="match status" value="1"/>
</dbReference>
<evidence type="ECO:0000259" key="3">
    <source>
        <dbReference type="PROSITE" id="PS51186"/>
    </source>
</evidence>
<dbReference type="InterPro" id="IPR000182">
    <property type="entry name" value="GNAT_dom"/>
</dbReference>
<dbReference type="Gene3D" id="3.30.470.20">
    <property type="entry name" value="ATP-grasp fold, B domain"/>
    <property type="match status" value="1"/>
</dbReference>
<dbReference type="Gene3D" id="3.40.50.261">
    <property type="entry name" value="Succinyl-CoA synthetase domains"/>
    <property type="match status" value="2"/>
</dbReference>
<dbReference type="Pfam" id="PF13380">
    <property type="entry name" value="CoA_binding_2"/>
    <property type="match status" value="1"/>
</dbReference>
<dbReference type="Proteomes" id="UP001595816">
    <property type="component" value="Unassembled WGS sequence"/>
</dbReference>
<dbReference type="RefSeq" id="WP_253763181.1">
    <property type="nucleotide sequence ID" value="NZ_JAMZDZ010000001.1"/>
</dbReference>